<dbReference type="RefSeq" id="WP_124964407.1">
    <property type="nucleotide sequence ID" value="NZ_RRAZ01000009.1"/>
</dbReference>
<dbReference type="PANTHER" id="PTHR48125">
    <property type="entry name" value="LP07818P1"/>
    <property type="match status" value="1"/>
</dbReference>
<gene>
    <name evidence="2" type="ORF">EG244_07595</name>
</gene>
<feature type="chain" id="PRO_5018165906" evidence="1">
    <location>
        <begin position="31"/>
        <end position="748"/>
    </location>
</feature>
<dbReference type="OrthoDB" id="7796036at2"/>
<reference evidence="2 3" key="1">
    <citation type="submission" date="2018-11" db="EMBL/GenBank/DDBJ databases">
        <title>Gemmobacter sp. nov., YIM 102744-1 draft genome.</title>
        <authorList>
            <person name="Li G."/>
            <person name="Jiang Y."/>
        </authorList>
    </citation>
    <scope>NUCLEOTIDE SEQUENCE [LARGE SCALE GENOMIC DNA]</scope>
    <source>
        <strain evidence="2 3">YIM 102744-1</strain>
    </source>
</reference>
<dbReference type="EMBL" id="RRAZ01000009">
    <property type="protein sequence ID" value="RRH75782.1"/>
    <property type="molecule type" value="Genomic_DNA"/>
</dbReference>
<protein>
    <submittedName>
        <fullName evidence="2">Uncharacterized protein</fullName>
    </submittedName>
</protein>
<sequence length="748" mass="78375">MSGRLPTPLHLAFLAAASGSAGLLVPAAFAQVREGYVAAVIESETLRPQPRPEYLGWVTREIAPPARRPGAAEAVVPTLASALGPVVLPLAGEAGAGLNAPAALPEVVITAVPAAEVAKEVPPAGLPEPVAAPAVTGQPVAAAEVPRVMPLDSVLAAPFALPGAGPAFALPQAAPADPAEAALMAGVLPQVSTRNVEAKTWATDRSLLERRWVAAGEKPQKVTAALDLAQLYIGVMLLPEALDWLARARSLGAKTEPAAYARLTALEQVASVLARRGITRALPDWPGGGLWQVAAGQTAGLSRGEYTLEEAVAGLNDHSQAVITRLIPLLFDVILEARDYRLAEALLRGAQARTRLEGMPVWGLMMGQLALGYDMPQQAFDHFARAADGRDLSAQKARIALADLALTRKDPKLLPALRDILREGVNQWRYGREALVLRARLAQVAEDLGDIPMALDIMGKIRLDHPGTPEAILAHERGALALAAFAVAMDAEEIDLYTYLHSLRDVEAFYRLDPVWPIARLSLARAWSRAGLHEAAAAEYAALQSDFLRQGAPEPLPRIAAELPLGEAEALLSVWRADRAKVALARQGLPRFEDLTPRYAGVALRADAPQALSLTIAAEDGPGQKARAAAARALGADHDAAEAHRALSRLGLLGADTAEAIEAMLLAQGAGDTGFTAGTWADLQSTAAGQASAVGPDLYKGLTEPLPELRPLSRGLADQLLARSEATAAAARALLARPAPDASGAAKP</sequence>
<dbReference type="AlphaFoldDB" id="A0A3P3DQG1"/>
<name>A0A3P3DQG1_9RHOB</name>
<dbReference type="Proteomes" id="UP000282125">
    <property type="component" value="Unassembled WGS sequence"/>
</dbReference>
<dbReference type="PANTHER" id="PTHR48125:SF10">
    <property type="entry name" value="OS12G0136300 PROTEIN"/>
    <property type="match status" value="1"/>
</dbReference>
<evidence type="ECO:0000313" key="2">
    <source>
        <dbReference type="EMBL" id="RRH75782.1"/>
    </source>
</evidence>
<evidence type="ECO:0000256" key="1">
    <source>
        <dbReference type="SAM" id="SignalP"/>
    </source>
</evidence>
<evidence type="ECO:0000313" key="3">
    <source>
        <dbReference type="Proteomes" id="UP000282125"/>
    </source>
</evidence>
<feature type="signal peptide" evidence="1">
    <location>
        <begin position="1"/>
        <end position="30"/>
    </location>
</feature>
<keyword evidence="3" id="KW-1185">Reference proteome</keyword>
<comment type="caution">
    <text evidence="2">The sequence shown here is derived from an EMBL/GenBank/DDBJ whole genome shotgun (WGS) entry which is preliminary data.</text>
</comment>
<organism evidence="2 3">
    <name type="scientific">Falsigemmobacter faecalis</name>
    <dbReference type="NCBI Taxonomy" id="2488730"/>
    <lineage>
        <taxon>Bacteria</taxon>
        <taxon>Pseudomonadati</taxon>
        <taxon>Pseudomonadota</taxon>
        <taxon>Alphaproteobacteria</taxon>
        <taxon>Rhodobacterales</taxon>
        <taxon>Paracoccaceae</taxon>
        <taxon>Falsigemmobacter</taxon>
    </lineage>
</organism>
<keyword evidence="1" id="KW-0732">Signal</keyword>
<accession>A0A3P3DQG1</accession>
<proteinExistence type="predicted"/>